<name>A0A380Q745_YERPU</name>
<dbReference type="Proteomes" id="UP000255087">
    <property type="component" value="Unassembled WGS sequence"/>
</dbReference>
<sequence length="43" mass="4977">MMIAWSLYIPVSMLTLSICANYMHYNSLFTIAIIFTSIVIYIN</sequence>
<protein>
    <submittedName>
        <fullName evidence="2">Uncharacterized protein</fullName>
    </submittedName>
</protein>
<feature type="transmembrane region" description="Helical" evidence="1">
    <location>
        <begin position="22"/>
        <end position="42"/>
    </location>
</feature>
<proteinExistence type="predicted"/>
<keyword evidence="1" id="KW-1133">Transmembrane helix</keyword>
<organism evidence="2 3">
    <name type="scientific">Yersinia pseudotuberculosis</name>
    <dbReference type="NCBI Taxonomy" id="633"/>
    <lineage>
        <taxon>Bacteria</taxon>
        <taxon>Pseudomonadati</taxon>
        <taxon>Pseudomonadota</taxon>
        <taxon>Gammaproteobacteria</taxon>
        <taxon>Enterobacterales</taxon>
        <taxon>Yersiniaceae</taxon>
        <taxon>Yersinia</taxon>
    </lineage>
</organism>
<dbReference type="EMBL" id="UHJC01000001">
    <property type="protein sequence ID" value="SUP81389.1"/>
    <property type="molecule type" value="Genomic_DNA"/>
</dbReference>
<dbReference type="AlphaFoldDB" id="A0A380Q745"/>
<evidence type="ECO:0000313" key="3">
    <source>
        <dbReference type="Proteomes" id="UP000255087"/>
    </source>
</evidence>
<evidence type="ECO:0000256" key="1">
    <source>
        <dbReference type="SAM" id="Phobius"/>
    </source>
</evidence>
<keyword evidence="1" id="KW-0472">Membrane</keyword>
<accession>A0A380Q745</accession>
<evidence type="ECO:0000313" key="2">
    <source>
        <dbReference type="EMBL" id="SUP81389.1"/>
    </source>
</evidence>
<keyword evidence="1" id="KW-0812">Transmembrane</keyword>
<gene>
    <name evidence="2" type="ORF">NCTC8580_01485</name>
</gene>
<reference evidence="2 3" key="1">
    <citation type="submission" date="2018-06" db="EMBL/GenBank/DDBJ databases">
        <authorList>
            <consortium name="Pathogen Informatics"/>
            <person name="Doyle S."/>
        </authorList>
    </citation>
    <scope>NUCLEOTIDE SEQUENCE [LARGE SCALE GENOMIC DNA]</scope>
    <source>
        <strain evidence="2 3">NCTC8580</strain>
    </source>
</reference>